<dbReference type="InterPro" id="IPR001279">
    <property type="entry name" value="Metallo-B-lactamas"/>
</dbReference>
<evidence type="ECO:0000259" key="1">
    <source>
        <dbReference type="SMART" id="SM00849"/>
    </source>
</evidence>
<feature type="domain" description="Metallo-beta-lactamase" evidence="1">
    <location>
        <begin position="42"/>
        <end position="253"/>
    </location>
</feature>
<dbReference type="Pfam" id="PF00753">
    <property type="entry name" value="Lactamase_B"/>
    <property type="match status" value="1"/>
</dbReference>
<dbReference type="SMART" id="SM00849">
    <property type="entry name" value="Lactamase_B"/>
    <property type="match status" value="1"/>
</dbReference>
<protein>
    <submittedName>
        <fullName evidence="2">MBL fold metallo-hydrolase</fullName>
    </submittedName>
</protein>
<name>A0A975XLB7_9MICC</name>
<keyword evidence="3" id="KW-1185">Reference proteome</keyword>
<dbReference type="RefSeq" id="WP_207347285.1">
    <property type="nucleotide sequence ID" value="NZ_CP076456.1"/>
</dbReference>
<proteinExistence type="predicted"/>
<evidence type="ECO:0000313" key="2">
    <source>
        <dbReference type="EMBL" id="QWQ36877.1"/>
    </source>
</evidence>
<dbReference type="SUPFAM" id="SSF56281">
    <property type="entry name" value="Metallo-hydrolase/oxidoreductase"/>
    <property type="match status" value="1"/>
</dbReference>
<dbReference type="AlphaFoldDB" id="A0A975XLB7"/>
<dbReference type="EMBL" id="CP076456">
    <property type="protein sequence ID" value="QWQ36877.1"/>
    <property type="molecule type" value="Genomic_DNA"/>
</dbReference>
<reference evidence="2" key="1">
    <citation type="submission" date="2021-06" db="EMBL/GenBank/DDBJ databases">
        <title>Novel species in genus Arthrobacter.</title>
        <authorList>
            <person name="Zhang G."/>
        </authorList>
    </citation>
    <scope>NUCLEOTIDE SEQUENCE</scope>
    <source>
        <strain evidence="2">Zg-ZUI122</strain>
    </source>
</reference>
<dbReference type="Gene3D" id="3.60.15.10">
    <property type="entry name" value="Ribonuclease Z/Hydroxyacylglutathione hydrolase-like"/>
    <property type="match status" value="1"/>
</dbReference>
<gene>
    <name evidence="2" type="ORF">KG104_03505</name>
</gene>
<dbReference type="InterPro" id="IPR036866">
    <property type="entry name" value="RibonucZ/Hydroxyglut_hydro"/>
</dbReference>
<dbReference type="PANTHER" id="PTHR42951">
    <property type="entry name" value="METALLO-BETA-LACTAMASE DOMAIN-CONTAINING"/>
    <property type="match status" value="1"/>
</dbReference>
<dbReference type="InterPro" id="IPR050855">
    <property type="entry name" value="NDM-1-like"/>
</dbReference>
<dbReference type="Proteomes" id="UP000680588">
    <property type="component" value="Chromosome"/>
</dbReference>
<dbReference type="KEGG" id="asun:KG104_03505"/>
<accession>A0A975XLB7</accession>
<dbReference type="PANTHER" id="PTHR42951:SF4">
    <property type="entry name" value="ACYL-COENZYME A THIOESTERASE MBLAC2"/>
    <property type="match status" value="1"/>
</dbReference>
<organism evidence="2 3">
    <name type="scientific">Arthrobacter sunyaminii</name>
    <dbReference type="NCBI Taxonomy" id="2816859"/>
    <lineage>
        <taxon>Bacteria</taxon>
        <taxon>Bacillati</taxon>
        <taxon>Actinomycetota</taxon>
        <taxon>Actinomycetes</taxon>
        <taxon>Micrococcales</taxon>
        <taxon>Micrococcaceae</taxon>
        <taxon>Arthrobacter</taxon>
    </lineage>
</organism>
<evidence type="ECO:0000313" key="3">
    <source>
        <dbReference type="Proteomes" id="UP000680588"/>
    </source>
</evidence>
<sequence>MTTPISNQEFQAYTEGRLPAPEKVADGVWTLPQRNHPGHMPFTLSYLVEDAEGGVHVVDPGWDLEDNAEILEAALARIGAGKPAPVSALLTHLHPDHTGLARTLRERHGTRVVLHRREHKAQQMYAQWVADESRIREDLDAWAVPAERYGEVLGYAAGSARVVVSADQLVDDGDLLQVPGRRLRVLHSPGHTPGHLCLVDEDQRLLFSGDHLLPRLTPGIGAAGGFPENPLELYLESLRRLSAYDDCQNLSGHQYRYRGIADRAHAIAWRHLHRTAEVEQVLTDDAGATVWQTAERLSWGRGWEALTRHYLVSALRQTAMHTALVRSGRHHNAFGSWQPMAPRTRTA</sequence>